<accession>A0A504Y8P9</accession>
<comment type="caution">
    <text evidence="1">The sequence shown here is derived from an EMBL/GenBank/DDBJ whole genome shotgun (WGS) entry which is preliminary data.</text>
</comment>
<dbReference type="AlphaFoldDB" id="A0A504Y8P9"/>
<evidence type="ECO:0000313" key="1">
    <source>
        <dbReference type="EMBL" id="TPP57862.1"/>
    </source>
</evidence>
<organism evidence="1 2">
    <name type="scientific">Fasciola gigantica</name>
    <name type="common">Giant liver fluke</name>
    <dbReference type="NCBI Taxonomy" id="46835"/>
    <lineage>
        <taxon>Eukaryota</taxon>
        <taxon>Metazoa</taxon>
        <taxon>Spiralia</taxon>
        <taxon>Lophotrochozoa</taxon>
        <taxon>Platyhelminthes</taxon>
        <taxon>Trematoda</taxon>
        <taxon>Digenea</taxon>
        <taxon>Plagiorchiida</taxon>
        <taxon>Echinostomata</taxon>
        <taxon>Echinostomatoidea</taxon>
        <taxon>Fasciolidae</taxon>
        <taxon>Fasciola</taxon>
    </lineage>
</organism>
<dbReference type="Proteomes" id="UP000316759">
    <property type="component" value="Unassembled WGS sequence"/>
</dbReference>
<keyword evidence="2" id="KW-1185">Reference proteome</keyword>
<sequence length="82" mass="9285">MKIRRQIIFGKLPGIVQHALKVNGHRKSPNTRFSCSFHSEAMIQSSCSHTALNRQSNTYTMLPNLLCSTHADTYPSPQSKKR</sequence>
<gene>
    <name evidence="1" type="ORF">FGIG_10639</name>
</gene>
<name>A0A504Y8P9_FASGI</name>
<reference evidence="1 2" key="1">
    <citation type="submission" date="2019-04" db="EMBL/GenBank/DDBJ databases">
        <title>Annotation for the trematode Fasciola gigantica.</title>
        <authorList>
            <person name="Choi Y.-J."/>
        </authorList>
    </citation>
    <scope>NUCLEOTIDE SEQUENCE [LARGE SCALE GENOMIC DNA]</scope>
    <source>
        <strain evidence="1">Uganda_cow_1</strain>
    </source>
</reference>
<evidence type="ECO:0000313" key="2">
    <source>
        <dbReference type="Proteomes" id="UP000316759"/>
    </source>
</evidence>
<dbReference type="EMBL" id="SUNJ01012661">
    <property type="protein sequence ID" value="TPP57862.1"/>
    <property type="molecule type" value="Genomic_DNA"/>
</dbReference>
<protein>
    <submittedName>
        <fullName evidence="1">Uncharacterized protein</fullName>
    </submittedName>
</protein>
<proteinExistence type="predicted"/>